<evidence type="ECO:0000313" key="2">
    <source>
        <dbReference type="Proteomes" id="UP000620124"/>
    </source>
</evidence>
<organism evidence="1 2">
    <name type="scientific">Mycena venus</name>
    <dbReference type="NCBI Taxonomy" id="2733690"/>
    <lineage>
        <taxon>Eukaryota</taxon>
        <taxon>Fungi</taxon>
        <taxon>Dikarya</taxon>
        <taxon>Basidiomycota</taxon>
        <taxon>Agaricomycotina</taxon>
        <taxon>Agaricomycetes</taxon>
        <taxon>Agaricomycetidae</taxon>
        <taxon>Agaricales</taxon>
        <taxon>Marasmiineae</taxon>
        <taxon>Mycenaceae</taxon>
        <taxon>Mycena</taxon>
    </lineage>
</organism>
<dbReference type="AlphaFoldDB" id="A0A8H6YXM9"/>
<name>A0A8H6YXM9_9AGAR</name>
<evidence type="ECO:0000313" key="1">
    <source>
        <dbReference type="EMBL" id="KAF7368973.1"/>
    </source>
</evidence>
<gene>
    <name evidence="1" type="ORF">MVEN_00223700</name>
</gene>
<sequence>MLVLAELLDTVLNSDLPWPNTNLSTPFSRFPRDAPGTHVKRHKTLSPRSIALTDDAQSMLILIFIVMRFLALCMTPSPSSFHLLSTGFYCIKYLANRYIIHSFYCVFREQK</sequence>
<reference evidence="1" key="1">
    <citation type="submission" date="2020-05" db="EMBL/GenBank/DDBJ databases">
        <title>Mycena genomes resolve the evolution of fungal bioluminescence.</title>
        <authorList>
            <person name="Tsai I.J."/>
        </authorList>
    </citation>
    <scope>NUCLEOTIDE SEQUENCE</scope>
    <source>
        <strain evidence="1">CCC161011</strain>
    </source>
</reference>
<accession>A0A8H6YXM9</accession>
<dbReference type="EMBL" id="JACAZI010000002">
    <property type="protein sequence ID" value="KAF7368973.1"/>
    <property type="molecule type" value="Genomic_DNA"/>
</dbReference>
<dbReference type="Proteomes" id="UP000620124">
    <property type="component" value="Unassembled WGS sequence"/>
</dbReference>
<keyword evidence="2" id="KW-1185">Reference proteome</keyword>
<proteinExistence type="predicted"/>
<protein>
    <submittedName>
        <fullName evidence="1">Uncharacterized protein</fullName>
    </submittedName>
</protein>
<comment type="caution">
    <text evidence="1">The sequence shown here is derived from an EMBL/GenBank/DDBJ whole genome shotgun (WGS) entry which is preliminary data.</text>
</comment>